<keyword evidence="3" id="KW-1185">Reference proteome</keyword>
<gene>
    <name evidence="2" type="ORF">MWN34_11945</name>
</gene>
<dbReference type="InterPro" id="IPR009506">
    <property type="entry name" value="YjiS-like"/>
</dbReference>
<evidence type="ECO:0000259" key="1">
    <source>
        <dbReference type="Pfam" id="PF06568"/>
    </source>
</evidence>
<dbReference type="RefSeq" id="WP_247029495.1">
    <property type="nucleotide sequence ID" value="NZ_JALKCH010000007.1"/>
</dbReference>
<proteinExistence type="predicted"/>
<reference evidence="2 3" key="1">
    <citation type="submission" date="2022-04" db="EMBL/GenBank/DDBJ databases">
        <authorList>
            <person name="Grouzdev D.S."/>
            <person name="Pantiukh K.S."/>
            <person name="Krutkina M.S."/>
        </authorList>
    </citation>
    <scope>NUCLEOTIDE SEQUENCE [LARGE SCALE GENOMIC DNA]</scope>
    <source>
        <strain evidence="2 3">6x-1</strain>
    </source>
</reference>
<dbReference type="Proteomes" id="UP001203284">
    <property type="component" value="Unassembled WGS sequence"/>
</dbReference>
<dbReference type="EMBL" id="JALKCH010000007">
    <property type="protein sequence ID" value="MCK0197624.1"/>
    <property type="molecule type" value="Genomic_DNA"/>
</dbReference>
<comment type="caution">
    <text evidence="2">The sequence shown here is derived from an EMBL/GenBank/DDBJ whole genome shotgun (WGS) entry which is preliminary data.</text>
</comment>
<accession>A0ABT0DCF2</accession>
<evidence type="ECO:0000313" key="3">
    <source>
        <dbReference type="Proteomes" id="UP001203284"/>
    </source>
</evidence>
<organism evidence="2 3">
    <name type="scientific">Ancylobacter crimeensis</name>
    <dbReference type="NCBI Taxonomy" id="2579147"/>
    <lineage>
        <taxon>Bacteria</taxon>
        <taxon>Pseudomonadati</taxon>
        <taxon>Pseudomonadota</taxon>
        <taxon>Alphaproteobacteria</taxon>
        <taxon>Hyphomicrobiales</taxon>
        <taxon>Xanthobacteraceae</taxon>
        <taxon>Ancylobacter</taxon>
    </lineage>
</organism>
<sequence length="68" mass="7782">MRIIDSFNTFVARYRRYEQIRRELTSLNDRELSELGLGRYDIEPLAREAAKAAEVERAAPALRLASAA</sequence>
<feature type="domain" description="YjiS-like" evidence="1">
    <location>
        <begin position="11"/>
        <end position="43"/>
    </location>
</feature>
<protein>
    <submittedName>
        <fullName evidence="2">DUF1127 domain-containing protein</fullName>
    </submittedName>
</protein>
<dbReference type="Pfam" id="PF06568">
    <property type="entry name" value="YjiS-like"/>
    <property type="match status" value="1"/>
</dbReference>
<name>A0ABT0DCF2_9HYPH</name>
<evidence type="ECO:0000313" key="2">
    <source>
        <dbReference type="EMBL" id="MCK0197624.1"/>
    </source>
</evidence>